<reference evidence="2" key="1">
    <citation type="journal article" date="2014" name="Int. J. Syst. Evol. Microbiol.">
        <title>Complete genome sequence of Corynebacterium casei LMG S-19264T (=DSM 44701T), isolated from a smear-ripened cheese.</title>
        <authorList>
            <consortium name="US DOE Joint Genome Institute (JGI-PGF)"/>
            <person name="Walter F."/>
            <person name="Albersmeier A."/>
            <person name="Kalinowski J."/>
            <person name="Ruckert C."/>
        </authorList>
    </citation>
    <scope>NUCLEOTIDE SEQUENCE</scope>
    <source>
        <strain evidence="2">KCTC 32296</strain>
    </source>
</reference>
<keyword evidence="3" id="KW-1185">Reference proteome</keyword>
<sequence length="153" mass="17741">MTIVDTLLNPNGRINRATFWSWTLGIAFGLAILLSFFLYMGEAWLDDWRTFTLYPVFTAELEPWVARPRRLMWLLLIPVSWIYFCLTVKRWHDMGLTGWLVVISFVPVIGTVLTLMICGLVPGQRHANRYGHPPYVSEPDRYAGYDEALEDMP</sequence>
<evidence type="ECO:0000256" key="1">
    <source>
        <dbReference type="SAM" id="Phobius"/>
    </source>
</evidence>
<dbReference type="PANTHER" id="PTHR34980:SF3">
    <property type="entry name" value="BLR8105 PROTEIN"/>
    <property type="match status" value="1"/>
</dbReference>
<feature type="transmembrane region" description="Helical" evidence="1">
    <location>
        <begin position="98"/>
        <end position="121"/>
    </location>
</feature>
<gene>
    <name evidence="2" type="ORF">GCM10011273_25030</name>
</gene>
<accession>A0A918Q955</accession>
<organism evidence="2 3">
    <name type="scientific">Asticcacaulis endophyticus</name>
    <dbReference type="NCBI Taxonomy" id="1395890"/>
    <lineage>
        <taxon>Bacteria</taxon>
        <taxon>Pseudomonadati</taxon>
        <taxon>Pseudomonadota</taxon>
        <taxon>Alphaproteobacteria</taxon>
        <taxon>Caulobacterales</taxon>
        <taxon>Caulobacteraceae</taxon>
        <taxon>Asticcacaulis</taxon>
    </lineage>
</organism>
<evidence type="ECO:0000313" key="3">
    <source>
        <dbReference type="Proteomes" id="UP000662572"/>
    </source>
</evidence>
<dbReference type="PANTHER" id="PTHR34980">
    <property type="entry name" value="INNER MEMBRANE PROTEIN-RELATED-RELATED"/>
    <property type="match status" value="1"/>
</dbReference>
<dbReference type="AlphaFoldDB" id="A0A918Q955"/>
<dbReference type="Proteomes" id="UP000662572">
    <property type="component" value="Unassembled WGS sequence"/>
</dbReference>
<proteinExistence type="predicted"/>
<name>A0A918Q955_9CAUL</name>
<keyword evidence="1" id="KW-0812">Transmembrane</keyword>
<dbReference type="GO" id="GO:0005886">
    <property type="term" value="C:plasma membrane"/>
    <property type="evidence" value="ECO:0007669"/>
    <property type="project" value="TreeGrafter"/>
</dbReference>
<protein>
    <submittedName>
        <fullName evidence="2">DUF805 domain-containing protein</fullName>
    </submittedName>
</protein>
<dbReference type="EMBL" id="BMZB01000003">
    <property type="protein sequence ID" value="GGZ37567.1"/>
    <property type="molecule type" value="Genomic_DNA"/>
</dbReference>
<keyword evidence="1" id="KW-0472">Membrane</keyword>
<feature type="transmembrane region" description="Helical" evidence="1">
    <location>
        <begin position="20"/>
        <end position="39"/>
    </location>
</feature>
<dbReference type="Pfam" id="PF05656">
    <property type="entry name" value="DUF805"/>
    <property type="match status" value="1"/>
</dbReference>
<keyword evidence="1" id="KW-1133">Transmembrane helix</keyword>
<dbReference type="RefSeq" id="WP_189487063.1">
    <property type="nucleotide sequence ID" value="NZ_BMZB01000003.1"/>
</dbReference>
<reference evidence="2" key="2">
    <citation type="submission" date="2020-09" db="EMBL/GenBank/DDBJ databases">
        <authorList>
            <person name="Sun Q."/>
            <person name="Kim S."/>
        </authorList>
    </citation>
    <scope>NUCLEOTIDE SEQUENCE</scope>
    <source>
        <strain evidence="2">KCTC 32296</strain>
    </source>
</reference>
<feature type="transmembrane region" description="Helical" evidence="1">
    <location>
        <begin position="71"/>
        <end position="92"/>
    </location>
</feature>
<comment type="caution">
    <text evidence="2">The sequence shown here is derived from an EMBL/GenBank/DDBJ whole genome shotgun (WGS) entry which is preliminary data.</text>
</comment>
<dbReference type="InterPro" id="IPR008523">
    <property type="entry name" value="DUF805"/>
</dbReference>
<evidence type="ECO:0000313" key="2">
    <source>
        <dbReference type="EMBL" id="GGZ37567.1"/>
    </source>
</evidence>